<keyword evidence="1" id="KW-0812">Transmembrane</keyword>
<feature type="transmembrane region" description="Helical" evidence="1">
    <location>
        <begin position="72"/>
        <end position="91"/>
    </location>
</feature>
<evidence type="ECO:0000256" key="1">
    <source>
        <dbReference type="SAM" id="Phobius"/>
    </source>
</evidence>
<protein>
    <submittedName>
        <fullName evidence="2">Uncharacterized protein</fullName>
    </submittedName>
</protein>
<proteinExistence type="predicted"/>
<evidence type="ECO:0000313" key="3">
    <source>
        <dbReference type="Proteomes" id="UP000829720"/>
    </source>
</evidence>
<accession>A0A8T3D184</accession>
<name>A0A8T3D184_9TELE</name>
<evidence type="ECO:0000313" key="2">
    <source>
        <dbReference type="EMBL" id="KAI1889447.1"/>
    </source>
</evidence>
<keyword evidence="1" id="KW-1133">Transmembrane helix</keyword>
<sequence>MAWCGLLLGRRLSNRNLHCDIEGRPLTDLNKKAEAGQSCSSMGDLQGDSSLTPPTTEEIQVETTGMSPRWRLLSVVFGITLFVGNADFLIFKVDTISYVINFFFPLKK</sequence>
<dbReference type="Proteomes" id="UP000829720">
    <property type="component" value="Unassembled WGS sequence"/>
</dbReference>
<reference evidence="2" key="1">
    <citation type="submission" date="2021-01" db="EMBL/GenBank/DDBJ databases">
        <authorList>
            <person name="Zahm M."/>
            <person name="Roques C."/>
            <person name="Cabau C."/>
            <person name="Klopp C."/>
            <person name="Donnadieu C."/>
            <person name="Jouanno E."/>
            <person name="Lampietro C."/>
            <person name="Louis A."/>
            <person name="Herpin A."/>
            <person name="Echchiki A."/>
            <person name="Berthelot C."/>
            <person name="Parey E."/>
            <person name="Roest-Crollius H."/>
            <person name="Braasch I."/>
            <person name="Postlethwait J."/>
            <person name="Bobe J."/>
            <person name="Montfort J."/>
            <person name="Bouchez O."/>
            <person name="Begum T."/>
            <person name="Mejri S."/>
            <person name="Adams A."/>
            <person name="Chen W.-J."/>
            <person name="Guiguen Y."/>
        </authorList>
    </citation>
    <scope>NUCLEOTIDE SEQUENCE</scope>
    <source>
        <tissue evidence="2">Blood</tissue>
    </source>
</reference>
<keyword evidence="1" id="KW-0472">Membrane</keyword>
<keyword evidence="3" id="KW-1185">Reference proteome</keyword>
<dbReference type="EMBL" id="JAERUA010000015">
    <property type="protein sequence ID" value="KAI1889447.1"/>
    <property type="molecule type" value="Genomic_DNA"/>
</dbReference>
<organism evidence="2 3">
    <name type="scientific">Albula goreensis</name>
    <dbReference type="NCBI Taxonomy" id="1534307"/>
    <lineage>
        <taxon>Eukaryota</taxon>
        <taxon>Metazoa</taxon>
        <taxon>Chordata</taxon>
        <taxon>Craniata</taxon>
        <taxon>Vertebrata</taxon>
        <taxon>Euteleostomi</taxon>
        <taxon>Actinopterygii</taxon>
        <taxon>Neopterygii</taxon>
        <taxon>Teleostei</taxon>
        <taxon>Albuliformes</taxon>
        <taxon>Albulidae</taxon>
        <taxon>Albula</taxon>
    </lineage>
</organism>
<dbReference type="AlphaFoldDB" id="A0A8T3D184"/>
<gene>
    <name evidence="2" type="ORF">AGOR_G00162970</name>
</gene>
<comment type="caution">
    <text evidence="2">The sequence shown here is derived from an EMBL/GenBank/DDBJ whole genome shotgun (WGS) entry which is preliminary data.</text>
</comment>
<dbReference type="OrthoDB" id="10384221at2759"/>